<comment type="caution">
    <text evidence="1">The sequence shown here is derived from an EMBL/GenBank/DDBJ whole genome shotgun (WGS) entry which is preliminary data.</text>
</comment>
<name>A0A1Q9DC50_SYMMI</name>
<reference evidence="1 2" key="1">
    <citation type="submission" date="2016-02" db="EMBL/GenBank/DDBJ databases">
        <title>Genome analysis of coral dinoflagellate symbionts highlights evolutionary adaptations to a symbiotic lifestyle.</title>
        <authorList>
            <person name="Aranda M."/>
            <person name="Li Y."/>
            <person name="Liew Y.J."/>
            <person name="Baumgarten S."/>
            <person name="Simakov O."/>
            <person name="Wilson M."/>
            <person name="Piel J."/>
            <person name="Ashoor H."/>
            <person name="Bougouffa S."/>
            <person name="Bajic V.B."/>
            <person name="Ryu T."/>
            <person name="Ravasi T."/>
            <person name="Bayer T."/>
            <person name="Micklem G."/>
            <person name="Kim H."/>
            <person name="Bhak J."/>
            <person name="Lajeunesse T.C."/>
            <person name="Voolstra C.R."/>
        </authorList>
    </citation>
    <scope>NUCLEOTIDE SEQUENCE [LARGE SCALE GENOMIC DNA]</scope>
    <source>
        <strain evidence="1 2">CCMP2467</strain>
    </source>
</reference>
<protein>
    <recommendedName>
        <fullName evidence="3">Methyltransferase FkbM domain-containing protein</fullName>
    </recommendedName>
</protein>
<dbReference type="Proteomes" id="UP000186817">
    <property type="component" value="Unassembled WGS sequence"/>
</dbReference>
<keyword evidence="2" id="KW-1185">Reference proteome</keyword>
<organism evidence="1 2">
    <name type="scientific">Symbiodinium microadriaticum</name>
    <name type="common">Dinoflagellate</name>
    <name type="synonym">Zooxanthella microadriatica</name>
    <dbReference type="NCBI Taxonomy" id="2951"/>
    <lineage>
        <taxon>Eukaryota</taxon>
        <taxon>Sar</taxon>
        <taxon>Alveolata</taxon>
        <taxon>Dinophyceae</taxon>
        <taxon>Suessiales</taxon>
        <taxon>Symbiodiniaceae</taxon>
        <taxon>Symbiodinium</taxon>
    </lineage>
</organism>
<dbReference type="AlphaFoldDB" id="A0A1Q9DC50"/>
<sequence>MLFKPKSTDYVLDLGGHIGTASAWFLEQGISGADVYEPTGTYAVLQKNLGQDDRVTLHQQAVVHEMSATRIGGFRSRADTAHGDPHSDSVVIRAGGDTYYFKQIGSYQTVVMCTELSKRWPMASRFIRKLAADTPLEDRVEAMRRELAQLEFLGLHLEASFEILRRLCVSERLSELVSDK</sequence>
<evidence type="ECO:0000313" key="2">
    <source>
        <dbReference type="Proteomes" id="UP000186817"/>
    </source>
</evidence>
<evidence type="ECO:0000313" key="1">
    <source>
        <dbReference type="EMBL" id="OLP92717.1"/>
    </source>
</evidence>
<evidence type="ECO:0008006" key="3">
    <source>
        <dbReference type="Google" id="ProtNLM"/>
    </source>
</evidence>
<accession>A0A1Q9DC50</accession>
<dbReference type="EMBL" id="LSRX01000610">
    <property type="protein sequence ID" value="OLP92717.1"/>
    <property type="molecule type" value="Genomic_DNA"/>
</dbReference>
<dbReference type="OrthoDB" id="432039at2759"/>
<gene>
    <name evidence="1" type="ORF">AK812_SmicGene25449</name>
</gene>
<proteinExistence type="predicted"/>